<dbReference type="InParanoid" id="W2S782"/>
<dbReference type="OrthoDB" id="3592035at2759"/>
<dbReference type="InterPro" id="IPR048527">
    <property type="entry name" value="Sde182_C"/>
</dbReference>
<protein>
    <submittedName>
        <fullName evidence="3">Uncharacterized protein</fullName>
    </submittedName>
</protein>
<gene>
    <name evidence="3" type="ORF">HMPREF1541_10217</name>
</gene>
<dbReference type="Proteomes" id="UP000030752">
    <property type="component" value="Unassembled WGS sequence"/>
</dbReference>
<dbReference type="HOGENOM" id="CLU_029266_0_0_1"/>
<name>W2S782_CYPE1</name>
<dbReference type="RefSeq" id="XP_008713110.1">
    <property type="nucleotide sequence ID" value="XM_008714888.1"/>
</dbReference>
<dbReference type="Gene3D" id="3.90.245.10">
    <property type="entry name" value="Ribonucleoside hydrolase-like"/>
    <property type="match status" value="1"/>
</dbReference>
<keyword evidence="4" id="KW-1185">Reference proteome</keyword>
<dbReference type="GO" id="GO:0016799">
    <property type="term" value="F:hydrolase activity, hydrolyzing N-glycosyl compounds"/>
    <property type="evidence" value="ECO:0007669"/>
    <property type="project" value="InterPro"/>
</dbReference>
<feature type="domain" description="Cellulose-binding Sde182 nucleoside hydrolase-like" evidence="1">
    <location>
        <begin position="14"/>
        <end position="282"/>
    </location>
</feature>
<reference evidence="3 4" key="1">
    <citation type="submission" date="2013-03" db="EMBL/GenBank/DDBJ databases">
        <title>The Genome Sequence of Phialophora europaea CBS 101466.</title>
        <authorList>
            <consortium name="The Broad Institute Genomics Platform"/>
            <person name="Cuomo C."/>
            <person name="de Hoog S."/>
            <person name="Gorbushina A."/>
            <person name="Walker B."/>
            <person name="Young S.K."/>
            <person name="Zeng Q."/>
            <person name="Gargeya S."/>
            <person name="Fitzgerald M."/>
            <person name="Haas B."/>
            <person name="Abouelleil A."/>
            <person name="Allen A.W."/>
            <person name="Alvarado L."/>
            <person name="Arachchi H.M."/>
            <person name="Berlin A.M."/>
            <person name="Chapman S.B."/>
            <person name="Gainer-Dewar J."/>
            <person name="Goldberg J."/>
            <person name="Griggs A."/>
            <person name="Gujja S."/>
            <person name="Hansen M."/>
            <person name="Howarth C."/>
            <person name="Imamovic A."/>
            <person name="Ireland A."/>
            <person name="Larimer J."/>
            <person name="McCowan C."/>
            <person name="Murphy C."/>
            <person name="Pearson M."/>
            <person name="Poon T.W."/>
            <person name="Priest M."/>
            <person name="Roberts A."/>
            <person name="Saif S."/>
            <person name="Shea T."/>
            <person name="Sisk P."/>
            <person name="Sykes S."/>
            <person name="Wortman J."/>
            <person name="Nusbaum C."/>
            <person name="Birren B."/>
        </authorList>
    </citation>
    <scope>NUCLEOTIDE SEQUENCE [LARGE SCALE GENOMIC DNA]</scope>
    <source>
        <strain evidence="3 4">CBS 101466</strain>
    </source>
</reference>
<dbReference type="Pfam" id="PF07632">
    <property type="entry name" value="Sde182_NH-like"/>
    <property type="match status" value="1"/>
</dbReference>
<dbReference type="InterPro" id="IPR036452">
    <property type="entry name" value="Ribo_hydro-like"/>
</dbReference>
<sequence>MEAQKLRKVEQKPRVFVISDISNEPDDAESLVRFLLYSNEFDVRGLVACTSTWMPRVTHCDDMEKVVRAYGQVVDNLNAHVHPDNTYQPAKYYLDMIKSGPQCYGKEALAADAALSEGTSMLLQRLDESEEPLWVLFWGGTNTLAQALQYAKQTRSDAENTRLRAKLRVYTISDQDDTSMWIRTKFPDIFYISSIHGWNRYGLATWTGIAGETHYGFDAGGPDSTKISKDWIKRHIQIGPLGAAYPDFMFIPEGDTPTFLYLIQNGLGSPEHPDWGSWGGRYMKTDIGGASNHYSDVPDHVVGQDGRKHASNQATIWRWRDAYQNDFAARMQWSLHKDFAKCNHAPIVVVNDSTLGPEPLHIEAEVESEVVLDASKSYDPDAGDELTFNWMHYKDCSATQWSVDQEVPDILVTDISRVADGQRARSVVRVKMPGPEKCAVERFSGKAQEKGMIMHLVLSVTDNGKPALTTYKRVVVQLTNPELKGGRDRAVDSIAEVVHANG</sequence>
<dbReference type="InterPro" id="IPR011483">
    <property type="entry name" value="Sde182_NH-like"/>
</dbReference>
<dbReference type="STRING" id="1220924.W2S782"/>
<dbReference type="InterPro" id="IPR013783">
    <property type="entry name" value="Ig-like_fold"/>
</dbReference>
<dbReference type="Pfam" id="PF21027">
    <property type="entry name" value="Sde0182_C"/>
    <property type="match status" value="1"/>
</dbReference>
<dbReference type="VEuPathDB" id="FungiDB:HMPREF1541_10217"/>
<accession>W2S782</accession>
<dbReference type="GeneID" id="19977556"/>
<evidence type="ECO:0000259" key="1">
    <source>
        <dbReference type="Pfam" id="PF07632"/>
    </source>
</evidence>
<evidence type="ECO:0000313" key="3">
    <source>
        <dbReference type="EMBL" id="ETN44547.1"/>
    </source>
</evidence>
<proteinExistence type="predicted"/>
<feature type="domain" description="Cellulose-binding Sde182 C-terminal" evidence="2">
    <location>
        <begin position="369"/>
        <end position="477"/>
    </location>
</feature>
<organism evidence="3 4">
    <name type="scientific">Cyphellophora europaea (strain CBS 101466)</name>
    <name type="common">Phialophora europaea</name>
    <dbReference type="NCBI Taxonomy" id="1220924"/>
    <lineage>
        <taxon>Eukaryota</taxon>
        <taxon>Fungi</taxon>
        <taxon>Dikarya</taxon>
        <taxon>Ascomycota</taxon>
        <taxon>Pezizomycotina</taxon>
        <taxon>Eurotiomycetes</taxon>
        <taxon>Chaetothyriomycetidae</taxon>
        <taxon>Chaetothyriales</taxon>
        <taxon>Cyphellophoraceae</taxon>
        <taxon>Cyphellophora</taxon>
    </lineage>
</organism>
<dbReference type="AlphaFoldDB" id="W2S782"/>
<evidence type="ECO:0000313" key="4">
    <source>
        <dbReference type="Proteomes" id="UP000030752"/>
    </source>
</evidence>
<dbReference type="Gene3D" id="2.60.40.10">
    <property type="entry name" value="Immunoglobulins"/>
    <property type="match status" value="1"/>
</dbReference>
<dbReference type="eggNOG" id="ENOG502QXBB">
    <property type="taxonomic scope" value="Eukaryota"/>
</dbReference>
<evidence type="ECO:0000259" key="2">
    <source>
        <dbReference type="Pfam" id="PF21027"/>
    </source>
</evidence>
<dbReference type="EMBL" id="KB822714">
    <property type="protein sequence ID" value="ETN44547.1"/>
    <property type="molecule type" value="Genomic_DNA"/>
</dbReference>